<comment type="caution">
    <text evidence="1">The sequence shown here is derived from an EMBL/GenBank/DDBJ whole genome shotgun (WGS) entry which is preliminary data.</text>
</comment>
<dbReference type="EMBL" id="JAUSUT010000001">
    <property type="protein sequence ID" value="MDQ0379336.1"/>
    <property type="molecule type" value="Genomic_DNA"/>
</dbReference>
<keyword evidence="2" id="KW-1185">Reference proteome</keyword>
<proteinExistence type="predicted"/>
<evidence type="ECO:0000313" key="2">
    <source>
        <dbReference type="Proteomes" id="UP001229651"/>
    </source>
</evidence>
<reference evidence="1 2" key="1">
    <citation type="submission" date="2023-07" db="EMBL/GenBank/DDBJ databases">
        <title>Sequencing the genomes of 1000 actinobacteria strains.</title>
        <authorList>
            <person name="Klenk H.-P."/>
        </authorList>
    </citation>
    <scope>NUCLEOTIDE SEQUENCE [LARGE SCALE GENOMIC DNA]</scope>
    <source>
        <strain evidence="1 2">DSM 45805</strain>
    </source>
</reference>
<name>A0ABU0EVI6_9PSEU</name>
<sequence>MTQSARERRLRLLQAKKAEQLKDRLSAFDTGEFAQWPDFPQWLRDEFVKTRRTTAEPDSVLPESADDPEIRAWQSEFAARAGLDGRLYVLTGVDDFPWLYCAARDDRWAGEIAAVLGYGWTAIGAGKDRLVVFYEEEYEYQAFLVAPGHLRDSDGRLL</sequence>
<protein>
    <recommendedName>
        <fullName evidence="3">SMI1/KNR4 family protein</fullName>
    </recommendedName>
</protein>
<dbReference type="Proteomes" id="UP001229651">
    <property type="component" value="Unassembled WGS sequence"/>
</dbReference>
<accession>A0ABU0EVI6</accession>
<dbReference type="RefSeq" id="WP_306992615.1">
    <property type="nucleotide sequence ID" value="NZ_JAUSUT010000001.1"/>
</dbReference>
<organism evidence="1 2">
    <name type="scientific">Amycolatopsis thermophila</name>
    <dbReference type="NCBI Taxonomy" id="206084"/>
    <lineage>
        <taxon>Bacteria</taxon>
        <taxon>Bacillati</taxon>
        <taxon>Actinomycetota</taxon>
        <taxon>Actinomycetes</taxon>
        <taxon>Pseudonocardiales</taxon>
        <taxon>Pseudonocardiaceae</taxon>
        <taxon>Amycolatopsis</taxon>
    </lineage>
</organism>
<evidence type="ECO:0000313" key="1">
    <source>
        <dbReference type="EMBL" id="MDQ0379336.1"/>
    </source>
</evidence>
<gene>
    <name evidence="1" type="ORF">FB470_003330</name>
</gene>
<evidence type="ECO:0008006" key="3">
    <source>
        <dbReference type="Google" id="ProtNLM"/>
    </source>
</evidence>